<accession>A0ABD2MHR0</accession>
<organism evidence="2 3">
    <name type="scientific">Cryptolaemus montrouzieri</name>
    <dbReference type="NCBI Taxonomy" id="559131"/>
    <lineage>
        <taxon>Eukaryota</taxon>
        <taxon>Metazoa</taxon>
        <taxon>Ecdysozoa</taxon>
        <taxon>Arthropoda</taxon>
        <taxon>Hexapoda</taxon>
        <taxon>Insecta</taxon>
        <taxon>Pterygota</taxon>
        <taxon>Neoptera</taxon>
        <taxon>Endopterygota</taxon>
        <taxon>Coleoptera</taxon>
        <taxon>Polyphaga</taxon>
        <taxon>Cucujiformia</taxon>
        <taxon>Coccinelloidea</taxon>
        <taxon>Coccinellidae</taxon>
        <taxon>Scymninae</taxon>
        <taxon>Scymnini</taxon>
        <taxon>Cryptolaemus</taxon>
    </lineage>
</organism>
<comment type="caution">
    <text evidence="2">The sequence shown here is derived from an EMBL/GenBank/DDBJ whole genome shotgun (WGS) entry which is preliminary data.</text>
</comment>
<feature type="region of interest" description="Disordered" evidence="1">
    <location>
        <begin position="73"/>
        <end position="98"/>
    </location>
</feature>
<evidence type="ECO:0000256" key="1">
    <source>
        <dbReference type="SAM" id="MobiDB-lite"/>
    </source>
</evidence>
<sequence>MSRDLKKQSIPRIIVVVVTTPANKEGFDLANKSSSKMNWDGRVIIFKFLKCGLQLTIGPTPTINRTALFCKRKPHPGRWMNPRQRCHRKQGNENKKNN</sequence>
<gene>
    <name evidence="2" type="ORF">HHI36_010059</name>
</gene>
<evidence type="ECO:0000313" key="3">
    <source>
        <dbReference type="Proteomes" id="UP001516400"/>
    </source>
</evidence>
<name>A0ABD2MHR0_9CUCU</name>
<protein>
    <submittedName>
        <fullName evidence="2">Uncharacterized protein</fullName>
    </submittedName>
</protein>
<evidence type="ECO:0000313" key="2">
    <source>
        <dbReference type="EMBL" id="KAL3265863.1"/>
    </source>
</evidence>
<feature type="non-terminal residue" evidence="2">
    <location>
        <position position="98"/>
    </location>
</feature>
<dbReference type="Proteomes" id="UP001516400">
    <property type="component" value="Unassembled WGS sequence"/>
</dbReference>
<dbReference type="EMBL" id="JABFTP020000001">
    <property type="protein sequence ID" value="KAL3265863.1"/>
    <property type="molecule type" value="Genomic_DNA"/>
</dbReference>
<reference evidence="2 3" key="1">
    <citation type="journal article" date="2021" name="BMC Biol.">
        <title>Horizontally acquired antibacterial genes associated with adaptive radiation of ladybird beetles.</title>
        <authorList>
            <person name="Li H.S."/>
            <person name="Tang X.F."/>
            <person name="Huang Y.H."/>
            <person name="Xu Z.Y."/>
            <person name="Chen M.L."/>
            <person name="Du X.Y."/>
            <person name="Qiu B.Y."/>
            <person name="Chen P.T."/>
            <person name="Zhang W."/>
            <person name="Slipinski A."/>
            <person name="Escalona H.E."/>
            <person name="Waterhouse R.M."/>
            <person name="Zwick A."/>
            <person name="Pang H."/>
        </authorList>
    </citation>
    <scope>NUCLEOTIDE SEQUENCE [LARGE SCALE GENOMIC DNA]</scope>
    <source>
        <strain evidence="2">SYSU2018</strain>
    </source>
</reference>
<keyword evidence="3" id="KW-1185">Reference proteome</keyword>
<proteinExistence type="predicted"/>
<dbReference type="AlphaFoldDB" id="A0ABD2MHR0"/>